<dbReference type="EMBL" id="LR699119">
    <property type="protein sequence ID" value="VVC75441.1"/>
    <property type="molecule type" value="Genomic_DNA"/>
</dbReference>
<dbReference type="KEGG" id="asip:AQUSIP_07310"/>
<gene>
    <name evidence="2" type="ORF">AQUSIP_07310</name>
</gene>
<evidence type="ECO:0000259" key="1">
    <source>
        <dbReference type="Pfam" id="PF00144"/>
    </source>
</evidence>
<dbReference type="InterPro" id="IPR012338">
    <property type="entry name" value="Beta-lactam/transpept-like"/>
</dbReference>
<name>A0A5E4PGK1_9COXI</name>
<dbReference type="Pfam" id="PF00144">
    <property type="entry name" value="Beta-lactamase"/>
    <property type="match status" value="1"/>
</dbReference>
<reference evidence="2 3" key="1">
    <citation type="submission" date="2019-08" db="EMBL/GenBank/DDBJ databases">
        <authorList>
            <person name="Guy L."/>
        </authorList>
    </citation>
    <scope>NUCLEOTIDE SEQUENCE [LARGE SCALE GENOMIC DNA]</scope>
    <source>
        <strain evidence="2 3">SGT-108</strain>
    </source>
</reference>
<keyword evidence="2" id="KW-0121">Carboxypeptidase</keyword>
<keyword evidence="3" id="KW-1185">Reference proteome</keyword>
<dbReference type="AlphaFoldDB" id="A0A5E4PGK1"/>
<keyword evidence="2" id="KW-0378">Hydrolase</keyword>
<dbReference type="SUPFAM" id="SSF56601">
    <property type="entry name" value="beta-lactamase/transpeptidase-like"/>
    <property type="match status" value="1"/>
</dbReference>
<feature type="domain" description="Beta-lactamase-related" evidence="1">
    <location>
        <begin position="1"/>
        <end position="242"/>
    </location>
</feature>
<evidence type="ECO:0000313" key="3">
    <source>
        <dbReference type="Proteomes" id="UP000324194"/>
    </source>
</evidence>
<proteinExistence type="predicted"/>
<dbReference type="Gene3D" id="3.40.710.10">
    <property type="entry name" value="DD-peptidase/beta-lactamase superfamily"/>
    <property type="match status" value="1"/>
</dbReference>
<dbReference type="Proteomes" id="UP000324194">
    <property type="component" value="Chromosome 1"/>
</dbReference>
<protein>
    <submittedName>
        <fullName evidence="2">D-alanyl-D-alanine carboxypeptidase</fullName>
    </submittedName>
</protein>
<sequence>MTSGIPSYTRDPVFSEKLENDIRAEWTDEELVSYAHPDEPIESGQNKFDYSNTNYILAGMIIEKITNDSLANQLHKRILDNSSYSLKNTYYVAGKNWKAIQDSIMPRMVHGYFYDHETKKLLDTTANNLSWGAAAGAMISNTTDIIHWVQALYHGKIFPDKYKDRELKNLKSVVSMKTGRSIATVTPQDPNGFGLGVGSLYKDPGGQFWYYEGSGLGYRTAYIWKSCNNVTVAAALNSKGGEGNPNAPEGDHILELMFKIYDEIITAYPRYNCDD</sequence>
<keyword evidence="2" id="KW-0645">Protease</keyword>
<accession>A0A5E4PGK1</accession>
<dbReference type="PANTHER" id="PTHR46825:SF7">
    <property type="entry name" value="D-ALANYL-D-ALANINE CARBOXYPEPTIDASE"/>
    <property type="match status" value="1"/>
</dbReference>
<dbReference type="GO" id="GO:0004180">
    <property type="term" value="F:carboxypeptidase activity"/>
    <property type="evidence" value="ECO:0007669"/>
    <property type="project" value="UniProtKB-KW"/>
</dbReference>
<dbReference type="PANTHER" id="PTHR46825">
    <property type="entry name" value="D-ALANYL-D-ALANINE-CARBOXYPEPTIDASE/ENDOPEPTIDASE AMPH"/>
    <property type="match status" value="1"/>
</dbReference>
<dbReference type="InterPro" id="IPR050491">
    <property type="entry name" value="AmpC-like"/>
</dbReference>
<organism evidence="2 3">
    <name type="scientific">Aquicella siphonis</name>
    <dbReference type="NCBI Taxonomy" id="254247"/>
    <lineage>
        <taxon>Bacteria</taxon>
        <taxon>Pseudomonadati</taxon>
        <taxon>Pseudomonadota</taxon>
        <taxon>Gammaproteobacteria</taxon>
        <taxon>Legionellales</taxon>
        <taxon>Coxiellaceae</taxon>
        <taxon>Aquicella</taxon>
    </lineage>
</organism>
<dbReference type="InterPro" id="IPR001466">
    <property type="entry name" value="Beta-lactam-related"/>
</dbReference>
<evidence type="ECO:0000313" key="2">
    <source>
        <dbReference type="EMBL" id="VVC75441.1"/>
    </source>
</evidence>